<dbReference type="PANTHER" id="PTHR37293">
    <property type="entry name" value="PHAGE REPLICATION PROTEIN-RELATED"/>
    <property type="match status" value="1"/>
</dbReference>
<dbReference type="NCBIfam" id="TIGR01446">
    <property type="entry name" value="DnaD_dom"/>
    <property type="match status" value="1"/>
</dbReference>
<evidence type="ECO:0000259" key="3">
    <source>
        <dbReference type="Pfam" id="PF07261"/>
    </source>
</evidence>
<dbReference type="AlphaFoldDB" id="A0A1I2JVJ6"/>
<gene>
    <name evidence="4" type="ORF">SAMN05216353_102160</name>
</gene>
<keyword evidence="5" id="KW-1185">Reference proteome</keyword>
<dbReference type="Gene3D" id="1.10.10.630">
    <property type="entry name" value="DnaD domain-like"/>
    <property type="match status" value="1"/>
</dbReference>
<organism evidence="4 5">
    <name type="scientific">Halobacillus alkaliphilus</name>
    <dbReference type="NCBI Taxonomy" id="396056"/>
    <lineage>
        <taxon>Bacteria</taxon>
        <taxon>Bacillati</taxon>
        <taxon>Bacillota</taxon>
        <taxon>Bacilli</taxon>
        <taxon>Bacillales</taxon>
        <taxon>Bacillaceae</taxon>
        <taxon>Halobacillus</taxon>
    </lineage>
</organism>
<feature type="compositionally biased region" description="Polar residues" evidence="2">
    <location>
        <begin position="109"/>
        <end position="129"/>
    </location>
</feature>
<feature type="region of interest" description="Disordered" evidence="2">
    <location>
        <begin position="109"/>
        <end position="136"/>
    </location>
</feature>
<reference evidence="5" key="1">
    <citation type="submission" date="2016-10" db="EMBL/GenBank/DDBJ databases">
        <authorList>
            <person name="Varghese N."/>
            <person name="Submissions S."/>
        </authorList>
    </citation>
    <scope>NUCLEOTIDE SEQUENCE [LARGE SCALE GENOMIC DNA]</scope>
    <source>
        <strain evidence="5">FP5</strain>
    </source>
</reference>
<evidence type="ECO:0000256" key="2">
    <source>
        <dbReference type="SAM" id="MobiDB-lite"/>
    </source>
</evidence>
<dbReference type="InterPro" id="IPR006343">
    <property type="entry name" value="DnaB/C_C"/>
</dbReference>
<dbReference type="InterPro" id="IPR034829">
    <property type="entry name" value="DnaD-like_sf"/>
</dbReference>
<dbReference type="OrthoDB" id="1047417at2"/>
<dbReference type="PANTHER" id="PTHR37293:SF5">
    <property type="entry name" value="DNA REPLICATION PROTEIN"/>
    <property type="match status" value="1"/>
</dbReference>
<feature type="domain" description="DnaB/C C-terminal" evidence="3">
    <location>
        <begin position="155"/>
        <end position="221"/>
    </location>
</feature>
<name>A0A1I2JVJ6_9BACI</name>
<comment type="similarity">
    <text evidence="1">Belongs to the DnaB/DnaD family.</text>
</comment>
<dbReference type="EMBL" id="FOOG01000002">
    <property type="protein sequence ID" value="SFF58199.1"/>
    <property type="molecule type" value="Genomic_DNA"/>
</dbReference>
<proteinExistence type="inferred from homology"/>
<dbReference type="Proteomes" id="UP000198897">
    <property type="component" value="Unassembled WGS sequence"/>
</dbReference>
<dbReference type="SUPFAM" id="SSF158499">
    <property type="entry name" value="DnaD domain-like"/>
    <property type="match status" value="1"/>
</dbReference>
<accession>A0A1I2JVJ6</accession>
<evidence type="ECO:0000256" key="1">
    <source>
        <dbReference type="ARBA" id="ARBA00093462"/>
    </source>
</evidence>
<dbReference type="Pfam" id="PF07261">
    <property type="entry name" value="DnaB_2"/>
    <property type="match status" value="1"/>
</dbReference>
<dbReference type="RefSeq" id="WP_089749734.1">
    <property type="nucleotide sequence ID" value="NZ_FOOG01000002.1"/>
</dbReference>
<evidence type="ECO:0000313" key="4">
    <source>
        <dbReference type="EMBL" id="SFF58199.1"/>
    </source>
</evidence>
<evidence type="ECO:0000313" key="5">
    <source>
        <dbReference type="Proteomes" id="UP000198897"/>
    </source>
</evidence>
<sequence length="255" mass="29585">MNYIKEINAFYDRMELDGLTTSEIVLWHTLMHFHNKAGWREEITLAATSILVKSGLTESAFKRARKQLKEKGYLTFRSVGKNQAPIYQLITREYPESGRLSDEPAIRQATEQTNEQVDQQATEQTNQSADALLKQKETKRDKTTVVDLVRENPHTFYEQNFGVLNPHIAQSITEWCKDMPEELVLEAMKRALQHNKPFFQYSGGILKRWQARGVKTLKEVESLDVEVRRSSFSKSKEDGPTVAELYEEWRKENEA</sequence>
<dbReference type="InterPro" id="IPR053162">
    <property type="entry name" value="DnaD"/>
</dbReference>
<protein>
    <submittedName>
        <fullName evidence="4">DnaD and phage-associated domain-containing protein</fullName>
    </submittedName>
</protein>